<comment type="caution">
    <text evidence="7">The sequence shown here is derived from an EMBL/GenBank/DDBJ whole genome shotgun (WGS) entry which is preliminary data.</text>
</comment>
<keyword evidence="3 6" id="KW-0812">Transmembrane</keyword>
<feature type="transmembrane region" description="Helical" evidence="6">
    <location>
        <begin position="225"/>
        <end position="246"/>
    </location>
</feature>
<dbReference type="EMBL" id="JACSQR010000034">
    <property type="protein sequence ID" value="MBD7948404.1"/>
    <property type="molecule type" value="Genomic_DNA"/>
</dbReference>
<feature type="transmembrane region" description="Helical" evidence="6">
    <location>
        <begin position="46"/>
        <end position="67"/>
    </location>
</feature>
<feature type="transmembrane region" description="Helical" evidence="6">
    <location>
        <begin position="7"/>
        <end position="34"/>
    </location>
</feature>
<dbReference type="PANTHER" id="PTHR43483">
    <property type="entry name" value="MEMBRANE TRANSPORTER PROTEIN HI_0806-RELATED"/>
    <property type="match status" value="1"/>
</dbReference>
<keyword evidence="8" id="KW-1185">Reference proteome</keyword>
<accession>A0ABR8RKZ5</accession>
<protein>
    <recommendedName>
        <fullName evidence="6">Probable membrane transporter protein</fullName>
    </recommendedName>
</protein>
<evidence type="ECO:0000313" key="7">
    <source>
        <dbReference type="EMBL" id="MBD7948404.1"/>
    </source>
</evidence>
<keyword evidence="4 6" id="KW-1133">Transmembrane helix</keyword>
<evidence type="ECO:0000256" key="1">
    <source>
        <dbReference type="ARBA" id="ARBA00004141"/>
    </source>
</evidence>
<dbReference type="InterPro" id="IPR002781">
    <property type="entry name" value="TM_pro_TauE-like"/>
</dbReference>
<evidence type="ECO:0000256" key="3">
    <source>
        <dbReference type="ARBA" id="ARBA00022692"/>
    </source>
</evidence>
<evidence type="ECO:0000313" key="8">
    <source>
        <dbReference type="Proteomes" id="UP000606724"/>
    </source>
</evidence>
<dbReference type="Proteomes" id="UP000606724">
    <property type="component" value="Unassembled WGS sequence"/>
</dbReference>
<keyword evidence="5 6" id="KW-0472">Membrane</keyword>
<gene>
    <name evidence="7" type="ORF">H9653_10340</name>
</gene>
<organism evidence="7 8">
    <name type="scientific">Psychrobacter communis</name>
    <dbReference type="NCBI Taxonomy" id="2762238"/>
    <lineage>
        <taxon>Bacteria</taxon>
        <taxon>Pseudomonadati</taxon>
        <taxon>Pseudomonadota</taxon>
        <taxon>Gammaproteobacteria</taxon>
        <taxon>Moraxellales</taxon>
        <taxon>Moraxellaceae</taxon>
        <taxon>Psychrobacter</taxon>
    </lineage>
</organism>
<evidence type="ECO:0000256" key="5">
    <source>
        <dbReference type="ARBA" id="ARBA00023136"/>
    </source>
</evidence>
<evidence type="ECO:0000256" key="6">
    <source>
        <dbReference type="RuleBase" id="RU363041"/>
    </source>
</evidence>
<name>A0ABR8RKZ5_9GAMM</name>
<comment type="similarity">
    <text evidence="2 6">Belongs to the 4-toluene sulfonate uptake permease (TSUP) (TC 2.A.102) family.</text>
</comment>
<dbReference type="PANTHER" id="PTHR43483:SF3">
    <property type="entry name" value="MEMBRANE TRANSPORTER PROTEIN HI_0806-RELATED"/>
    <property type="match status" value="1"/>
</dbReference>
<reference evidence="7 8" key="1">
    <citation type="submission" date="2020-08" db="EMBL/GenBank/DDBJ databases">
        <title>A Genomic Blueprint of the Chicken Gut Microbiome.</title>
        <authorList>
            <person name="Gilroy R."/>
            <person name="Ravi A."/>
            <person name="Getino M."/>
            <person name="Pursley I."/>
            <person name="Horton D.L."/>
            <person name="Alikhan N.-F."/>
            <person name="Baker D."/>
            <person name="Gharbi K."/>
            <person name="Hall N."/>
            <person name="Watson M."/>
            <person name="Adriaenssens E.M."/>
            <person name="Foster-Nyarko E."/>
            <person name="Jarju S."/>
            <person name="Secka A."/>
            <person name="Antonio M."/>
            <person name="Oren A."/>
            <person name="Chaudhuri R."/>
            <person name="La Ragione R.M."/>
            <person name="Hildebrand F."/>
            <person name="Pallen M.J."/>
        </authorList>
    </citation>
    <scope>NUCLEOTIDE SEQUENCE [LARGE SCALE GENOMIC DNA]</scope>
    <source>
        <strain evidence="7 8">Sa4CVA2</strain>
    </source>
</reference>
<feature type="transmembrane region" description="Helical" evidence="6">
    <location>
        <begin position="104"/>
        <end position="123"/>
    </location>
</feature>
<comment type="subcellular location">
    <subcellularLocation>
        <location evidence="6">Cell membrane</location>
        <topology evidence="6">Multi-pass membrane protein</topology>
    </subcellularLocation>
    <subcellularLocation>
        <location evidence="1">Membrane</location>
        <topology evidence="1">Multi-pass membrane protein</topology>
    </subcellularLocation>
</comment>
<proteinExistence type="inferred from homology"/>
<evidence type="ECO:0000256" key="2">
    <source>
        <dbReference type="ARBA" id="ARBA00009142"/>
    </source>
</evidence>
<sequence>MEILIFLIIGALAGFAAGLFGVGGGTIIVPLLFVVFTQMDYSPDSIMHLALGTSLATIIVTSISSLMAHNKKGAVMWPVFKNLAPGLALGCFLGAGIAGQISGLYLQLIVGVFLLWVAYKMFFAGKKPVANHSSGANDVSSANYANPVLPSKPKQLAAGGVIGVASAIFGIGGGSLTVPYLTRYNVVMQKAVGTSAACGLPIAIAGALGFMFFGMQQQVDVPNTIGFVHIYAFLGISIMSFFTAKLGAKVAHILSPELLKKCFAVLLTVVGFYFLYKGLV</sequence>
<feature type="transmembrane region" description="Helical" evidence="6">
    <location>
        <begin position="156"/>
        <end position="180"/>
    </location>
</feature>
<feature type="transmembrane region" description="Helical" evidence="6">
    <location>
        <begin position="258"/>
        <end position="276"/>
    </location>
</feature>
<dbReference type="Pfam" id="PF01925">
    <property type="entry name" value="TauE"/>
    <property type="match status" value="1"/>
</dbReference>
<feature type="transmembrane region" description="Helical" evidence="6">
    <location>
        <begin position="192"/>
        <end position="213"/>
    </location>
</feature>
<keyword evidence="6" id="KW-1003">Cell membrane</keyword>
<feature type="transmembrane region" description="Helical" evidence="6">
    <location>
        <begin position="79"/>
        <end position="98"/>
    </location>
</feature>
<dbReference type="RefSeq" id="WP_144297455.1">
    <property type="nucleotide sequence ID" value="NZ_JACSQR010000034.1"/>
</dbReference>
<evidence type="ECO:0000256" key="4">
    <source>
        <dbReference type="ARBA" id="ARBA00022989"/>
    </source>
</evidence>